<dbReference type="GO" id="GO:0005524">
    <property type="term" value="F:ATP binding"/>
    <property type="evidence" value="ECO:0007669"/>
    <property type="project" value="UniProtKB-KW"/>
</dbReference>
<evidence type="ECO:0000313" key="6">
    <source>
        <dbReference type="EMBL" id="CAB4143548.1"/>
    </source>
</evidence>
<gene>
    <name evidence="6" type="ORF">UFOVP449_216</name>
</gene>
<dbReference type="SUPFAM" id="SSF52540">
    <property type="entry name" value="P-loop containing nucleoside triphosphate hydrolases"/>
    <property type="match status" value="1"/>
</dbReference>
<dbReference type="GO" id="GO:0016887">
    <property type="term" value="F:ATP hydrolysis activity"/>
    <property type="evidence" value="ECO:0007669"/>
    <property type="project" value="InterPro"/>
</dbReference>
<name>A0A6J5MA57_9CAUD</name>
<protein>
    <submittedName>
        <fullName evidence="6">AAA domain containing protein</fullName>
    </submittedName>
</protein>
<feature type="domain" description="AAA+ ATPase" evidence="5">
    <location>
        <begin position="173"/>
        <end position="327"/>
    </location>
</feature>
<accession>A0A6J5MA57</accession>
<dbReference type="SMART" id="SM00382">
    <property type="entry name" value="AAA"/>
    <property type="match status" value="1"/>
</dbReference>
<dbReference type="PRINTS" id="PR00300">
    <property type="entry name" value="CLPPROTEASEA"/>
</dbReference>
<dbReference type="Pfam" id="PF08406">
    <property type="entry name" value="CbbQ_C"/>
    <property type="match status" value="1"/>
</dbReference>
<dbReference type="InterPro" id="IPR003593">
    <property type="entry name" value="AAA+_ATPase"/>
</dbReference>
<evidence type="ECO:0000259" key="5">
    <source>
        <dbReference type="SMART" id="SM00382"/>
    </source>
</evidence>
<evidence type="ECO:0000256" key="2">
    <source>
        <dbReference type="ARBA" id="ARBA00022741"/>
    </source>
</evidence>
<dbReference type="InterPro" id="IPR050764">
    <property type="entry name" value="CbbQ/NirQ/NorQ/GpvN"/>
</dbReference>
<evidence type="ECO:0000256" key="1">
    <source>
        <dbReference type="ARBA" id="ARBA00009417"/>
    </source>
</evidence>
<reference evidence="6" key="1">
    <citation type="submission" date="2020-04" db="EMBL/GenBank/DDBJ databases">
        <authorList>
            <person name="Chiriac C."/>
            <person name="Salcher M."/>
            <person name="Ghai R."/>
            <person name="Kavagutti S V."/>
        </authorList>
    </citation>
    <scope>NUCLEOTIDE SEQUENCE</scope>
</reference>
<feature type="compositionally biased region" description="Low complexity" evidence="4">
    <location>
        <begin position="1"/>
        <end position="14"/>
    </location>
</feature>
<feature type="region of interest" description="Disordered" evidence="4">
    <location>
        <begin position="1"/>
        <end position="20"/>
    </location>
</feature>
<dbReference type="EMBL" id="LR796420">
    <property type="protein sequence ID" value="CAB4143548.1"/>
    <property type="molecule type" value="Genomic_DNA"/>
</dbReference>
<dbReference type="CDD" id="cd00009">
    <property type="entry name" value="AAA"/>
    <property type="match status" value="1"/>
</dbReference>
<evidence type="ECO:0000256" key="4">
    <source>
        <dbReference type="SAM" id="MobiDB-lite"/>
    </source>
</evidence>
<sequence>MPTKTKTVKTSNVKSKTKQMNKTKRVARKTATTRVAKTTTTRAKKDFVVGFTNEIYKPVLIGKTFALMTTDNTPVTNVAGITRARIKQANDEGKAIRGYVGNTGKMTYKLVEMDEFKMIANTIDENTCDSVSESFETHEQLKSFIHEKGKMLRPAGLFIEELKWKYLLRSAVRGKNIMMTGPTGCGKTLAAQSLVRSLKRPDFYFNLGATQDPRATLIGNTHFNKETGTFFSESAFVKAIKTPNAIILLDEISRSHPEAWNILMTVLDSGQRYLRLDEAEGSPIVKVASGVTFIATANIGNEYTSTRIMDRAIMDRFVQIEMDLLDKQSEYELLKFKFPDADDYSLNALAEIADTTRQLIKSDASKISTIVSTRVNVEAAGLIYDGFSLMEAAEIAILPYFSNDGGLDSERVFMKQVVQKYIKTDESDNKLFTDLDDTESNDPQTIVW</sequence>
<evidence type="ECO:0000256" key="3">
    <source>
        <dbReference type="ARBA" id="ARBA00022840"/>
    </source>
</evidence>
<comment type="similarity">
    <text evidence="1">Belongs to the CbbQ/NirQ/NorQ/GpvN family.</text>
</comment>
<dbReference type="InterPro" id="IPR027417">
    <property type="entry name" value="P-loop_NTPase"/>
</dbReference>
<dbReference type="PANTHER" id="PTHR42759">
    <property type="entry name" value="MOXR FAMILY PROTEIN"/>
    <property type="match status" value="1"/>
</dbReference>
<dbReference type="Gene3D" id="3.40.50.300">
    <property type="entry name" value="P-loop containing nucleotide triphosphate hydrolases"/>
    <property type="match status" value="1"/>
</dbReference>
<proteinExistence type="inferred from homology"/>
<dbReference type="InterPro" id="IPR001270">
    <property type="entry name" value="ClpA/B"/>
</dbReference>
<organism evidence="6">
    <name type="scientific">uncultured Caudovirales phage</name>
    <dbReference type="NCBI Taxonomy" id="2100421"/>
    <lineage>
        <taxon>Viruses</taxon>
        <taxon>Duplodnaviria</taxon>
        <taxon>Heunggongvirae</taxon>
        <taxon>Uroviricota</taxon>
        <taxon>Caudoviricetes</taxon>
        <taxon>Peduoviridae</taxon>
        <taxon>Maltschvirus</taxon>
        <taxon>Maltschvirus maltsch</taxon>
    </lineage>
</organism>
<keyword evidence="2" id="KW-0547">Nucleotide-binding</keyword>
<dbReference type="Pfam" id="PF07728">
    <property type="entry name" value="AAA_5"/>
    <property type="match status" value="1"/>
</dbReference>
<dbReference type="PANTHER" id="PTHR42759:SF1">
    <property type="entry name" value="MAGNESIUM-CHELATASE SUBUNIT CHLD"/>
    <property type="match status" value="1"/>
</dbReference>
<keyword evidence="3" id="KW-0067">ATP-binding</keyword>
<dbReference type="InterPro" id="IPR011704">
    <property type="entry name" value="ATPase_dyneun-rel_AAA"/>
</dbReference>
<dbReference type="InterPro" id="IPR013615">
    <property type="entry name" value="CbbQ_C"/>
</dbReference>